<dbReference type="KEGG" id="bsen:DP114_19915"/>
<evidence type="ECO:0000313" key="4">
    <source>
        <dbReference type="Proteomes" id="UP000503129"/>
    </source>
</evidence>
<feature type="transmembrane region" description="Helical" evidence="1">
    <location>
        <begin position="68"/>
        <end position="90"/>
    </location>
</feature>
<reference evidence="3 4" key="1">
    <citation type="submission" date="2018-06" db="EMBL/GenBank/DDBJ databases">
        <title>Comparative genomics of Brasilonema spp. strains.</title>
        <authorList>
            <person name="Alvarenga D.O."/>
            <person name="Fiore M.F."/>
            <person name="Varani A.M."/>
        </authorList>
    </citation>
    <scope>NUCLEOTIDE SEQUENCE [LARGE SCALE GENOMIC DNA]</scope>
    <source>
        <strain evidence="3 4">CENA114</strain>
    </source>
</reference>
<keyword evidence="4" id="KW-1185">Reference proteome</keyword>
<evidence type="ECO:0000259" key="2">
    <source>
        <dbReference type="Pfam" id="PF20349"/>
    </source>
</evidence>
<dbReference type="Proteomes" id="UP000503129">
    <property type="component" value="Chromosome"/>
</dbReference>
<name>A0A856MJQ6_9CYAN</name>
<keyword evidence="1" id="KW-0472">Membrane</keyword>
<evidence type="ECO:0000313" key="3">
    <source>
        <dbReference type="EMBL" id="QDL09851.1"/>
    </source>
</evidence>
<keyword evidence="1" id="KW-0812">Transmembrane</keyword>
<feature type="transmembrane region" description="Helical" evidence="1">
    <location>
        <begin position="105"/>
        <end position="126"/>
    </location>
</feature>
<evidence type="ECO:0000256" key="1">
    <source>
        <dbReference type="SAM" id="Phobius"/>
    </source>
</evidence>
<dbReference type="RefSeq" id="WP_171976921.1">
    <property type="nucleotide sequence ID" value="NZ_CAWOXK010000001.1"/>
</dbReference>
<sequence length="163" mass="18223">MNLADTSWWLWLENSALSSTIRQWLWLYPMIETTHILGLAIVFGSVALFDFRLLGFSRHLLVTDMARYLLPWAYLSFAVVVLSGFFLFAVDATEIAANPAFRLKLLLLCAAGMNAAFFHGVALKSVKFWNRGVKAPVVVRAIAVISLVLWTGVIICGRLIAYV</sequence>
<organism evidence="3 4">
    <name type="scientific">Brasilonema sennae CENA114</name>
    <dbReference type="NCBI Taxonomy" id="415709"/>
    <lineage>
        <taxon>Bacteria</taxon>
        <taxon>Bacillati</taxon>
        <taxon>Cyanobacteriota</taxon>
        <taxon>Cyanophyceae</taxon>
        <taxon>Nostocales</taxon>
        <taxon>Scytonemataceae</taxon>
        <taxon>Brasilonema</taxon>
        <taxon>Bromeliae group (in: Brasilonema)</taxon>
    </lineage>
</organism>
<accession>A0A856MJQ6</accession>
<protein>
    <recommendedName>
        <fullName evidence="2">DUF6644 domain-containing protein</fullName>
    </recommendedName>
</protein>
<dbReference type="EMBL" id="CP030118">
    <property type="protein sequence ID" value="QDL09851.1"/>
    <property type="molecule type" value="Genomic_DNA"/>
</dbReference>
<feature type="transmembrane region" description="Helical" evidence="1">
    <location>
        <begin position="138"/>
        <end position="161"/>
    </location>
</feature>
<feature type="transmembrane region" description="Helical" evidence="1">
    <location>
        <begin position="36"/>
        <end position="56"/>
    </location>
</feature>
<proteinExistence type="predicted"/>
<gene>
    <name evidence="3" type="ORF">DP114_19915</name>
</gene>
<dbReference type="AlphaFoldDB" id="A0A856MJQ6"/>
<feature type="domain" description="DUF6644" evidence="2">
    <location>
        <begin position="11"/>
        <end position="162"/>
    </location>
</feature>
<dbReference type="InterPro" id="IPR046586">
    <property type="entry name" value="DUF6644"/>
</dbReference>
<keyword evidence="1" id="KW-1133">Transmembrane helix</keyword>
<dbReference type="Pfam" id="PF20349">
    <property type="entry name" value="DUF6644"/>
    <property type="match status" value="1"/>
</dbReference>